<accession>A0AAV9XGR8</accession>
<evidence type="ECO:0000313" key="4">
    <source>
        <dbReference type="EMBL" id="KAK6540807.1"/>
    </source>
</evidence>
<dbReference type="AlphaFoldDB" id="A0AAV9XGR8"/>
<feature type="compositionally biased region" description="Low complexity" evidence="2">
    <location>
        <begin position="1"/>
        <end position="18"/>
    </location>
</feature>
<dbReference type="SUPFAM" id="SSF56281">
    <property type="entry name" value="Metallo-hydrolase/oxidoreductase"/>
    <property type="match status" value="1"/>
</dbReference>
<name>A0AAV9XGR8_9PEZI</name>
<evidence type="ECO:0000313" key="5">
    <source>
        <dbReference type="Proteomes" id="UP001365542"/>
    </source>
</evidence>
<sequence length="393" mass="43798">MVSPITVSPHPTPDTSDPPSKEPPAHHVGSPPTSFRNPWPSAGPERSGWAALKFKVLSKHTILPIPPKEELVTVRSPDWGADKKGLKATWFGHASFLIETTARNGADRGVRIFLDPVFSDRMSPVFFAGPKRFVPVPCKLDEVPAVDLFLISHNHYDHLELSTVKYVYQTRGPGQVHFFCGLGLKKWFLSCGIHDDDVTELDWWDARQVKVDGVGSVNIICTPSQHDSNRTGTDQKQTLWCSWALEEVAEEGGTGSEGKAKKLFFSGDTGYRYVSEADNDMDRPPCPAFAEIGEKYGPFDLALLPIGCFLPREFMSTVHASPEDSICMHKDIKSMRSIGMHYGTIRAGISGQYEDVREPPRRWRECCEKEGYTWGKEIGLCDMGETVVVEDTE</sequence>
<dbReference type="GO" id="GO:0008270">
    <property type="term" value="F:zinc ion binding"/>
    <property type="evidence" value="ECO:0007669"/>
    <property type="project" value="InterPro"/>
</dbReference>
<protein>
    <recommendedName>
        <fullName evidence="3">Metallo-beta-lactamase domain-containing protein</fullName>
    </recommendedName>
</protein>
<dbReference type="InterPro" id="IPR024884">
    <property type="entry name" value="NAPE-PLD"/>
</dbReference>
<dbReference type="Pfam" id="PF12706">
    <property type="entry name" value="Lactamase_B_2"/>
    <property type="match status" value="1"/>
</dbReference>
<dbReference type="GO" id="GO:0070291">
    <property type="term" value="P:N-acylethanolamine metabolic process"/>
    <property type="evidence" value="ECO:0007669"/>
    <property type="project" value="TreeGrafter"/>
</dbReference>
<dbReference type="InterPro" id="IPR036866">
    <property type="entry name" value="RibonucZ/Hydroxyglut_hydro"/>
</dbReference>
<dbReference type="PANTHER" id="PTHR15032:SF4">
    <property type="entry name" value="N-ACYL-PHOSPHATIDYLETHANOLAMINE-HYDROLYZING PHOSPHOLIPASE D"/>
    <property type="match status" value="1"/>
</dbReference>
<feature type="region of interest" description="Disordered" evidence="2">
    <location>
        <begin position="1"/>
        <end position="42"/>
    </location>
</feature>
<evidence type="ECO:0000256" key="2">
    <source>
        <dbReference type="SAM" id="MobiDB-lite"/>
    </source>
</evidence>
<evidence type="ECO:0000259" key="3">
    <source>
        <dbReference type="Pfam" id="PF12706"/>
    </source>
</evidence>
<gene>
    <name evidence="4" type="ORF">TWF694_008196</name>
</gene>
<dbReference type="GO" id="GO:0070292">
    <property type="term" value="P:N-acylphosphatidylethanolamine metabolic process"/>
    <property type="evidence" value="ECO:0007669"/>
    <property type="project" value="TreeGrafter"/>
</dbReference>
<dbReference type="PANTHER" id="PTHR15032">
    <property type="entry name" value="N-ACYL-PHOSPHATIDYLETHANOLAMINE-HYDROLYZING PHOSPHOLIPASE D"/>
    <property type="match status" value="1"/>
</dbReference>
<proteinExistence type="predicted"/>
<feature type="domain" description="Metallo-beta-lactamase" evidence="3">
    <location>
        <begin position="111"/>
        <end position="342"/>
    </location>
</feature>
<comment type="caution">
    <text evidence="4">The sequence shown here is derived from an EMBL/GenBank/DDBJ whole genome shotgun (WGS) entry which is preliminary data.</text>
</comment>
<evidence type="ECO:0000256" key="1">
    <source>
        <dbReference type="PIRSR" id="PIRSR038896-50"/>
    </source>
</evidence>
<feature type="binding site" evidence="1">
    <location>
        <position position="156"/>
    </location>
    <ligand>
        <name>an N-acyl-1,2-diacyl-sn-glycero-3-phosphoethanolamine</name>
        <dbReference type="ChEBI" id="CHEBI:62537"/>
    </ligand>
</feature>
<dbReference type="EMBL" id="JAVHJO010000004">
    <property type="protein sequence ID" value="KAK6540807.1"/>
    <property type="molecule type" value="Genomic_DNA"/>
</dbReference>
<reference evidence="4 5" key="1">
    <citation type="submission" date="2019-10" db="EMBL/GenBank/DDBJ databases">
        <authorList>
            <person name="Palmer J.M."/>
        </authorList>
    </citation>
    <scope>NUCLEOTIDE SEQUENCE [LARGE SCALE GENOMIC DNA]</scope>
    <source>
        <strain evidence="4 5">TWF694</strain>
    </source>
</reference>
<dbReference type="InterPro" id="IPR001279">
    <property type="entry name" value="Metallo-B-lactamas"/>
</dbReference>
<organism evidence="4 5">
    <name type="scientific">Orbilia ellipsospora</name>
    <dbReference type="NCBI Taxonomy" id="2528407"/>
    <lineage>
        <taxon>Eukaryota</taxon>
        <taxon>Fungi</taxon>
        <taxon>Dikarya</taxon>
        <taxon>Ascomycota</taxon>
        <taxon>Pezizomycotina</taxon>
        <taxon>Orbiliomycetes</taxon>
        <taxon>Orbiliales</taxon>
        <taxon>Orbiliaceae</taxon>
        <taxon>Orbilia</taxon>
    </lineage>
</organism>
<dbReference type="GO" id="GO:0070290">
    <property type="term" value="F:N-acylphosphatidylethanolamine-specific phospholipase D activity"/>
    <property type="evidence" value="ECO:0007669"/>
    <property type="project" value="InterPro"/>
</dbReference>
<dbReference type="GO" id="GO:0005737">
    <property type="term" value="C:cytoplasm"/>
    <property type="evidence" value="ECO:0007669"/>
    <property type="project" value="TreeGrafter"/>
</dbReference>
<dbReference type="PIRSF" id="PIRSF038896">
    <property type="entry name" value="NAPE-PLD"/>
    <property type="match status" value="1"/>
</dbReference>
<dbReference type="Proteomes" id="UP001365542">
    <property type="component" value="Unassembled WGS sequence"/>
</dbReference>
<keyword evidence="5" id="KW-1185">Reference proteome</keyword>
<dbReference type="Gene3D" id="3.60.15.10">
    <property type="entry name" value="Ribonuclease Z/Hydroxyacylglutathione hydrolase-like"/>
    <property type="match status" value="1"/>
</dbReference>
<feature type="binding site" evidence="1">
    <location>
        <position position="319"/>
    </location>
    <ligand>
        <name>an N-acyl-1,2-diacyl-sn-glycero-3-phosphoethanolamine</name>
        <dbReference type="ChEBI" id="CHEBI:62537"/>
    </ligand>
</feature>